<proteinExistence type="predicted"/>
<evidence type="ECO:0000313" key="1">
    <source>
        <dbReference type="EMBL" id="GAH10634.1"/>
    </source>
</evidence>
<organism evidence="1">
    <name type="scientific">marine sediment metagenome</name>
    <dbReference type="NCBI Taxonomy" id="412755"/>
    <lineage>
        <taxon>unclassified sequences</taxon>
        <taxon>metagenomes</taxon>
        <taxon>ecological metagenomes</taxon>
    </lineage>
</organism>
<gene>
    <name evidence="1" type="ORF">S01H4_54091</name>
</gene>
<comment type="caution">
    <text evidence="1">The sequence shown here is derived from an EMBL/GenBank/DDBJ whole genome shotgun (WGS) entry which is preliminary data.</text>
</comment>
<accession>X1E0D1</accession>
<sequence length="44" mass="5109">MSSLGSYVQMIFYRFSTLFEYEAVIHETRLTYMGLLHAISPSDC</sequence>
<dbReference type="EMBL" id="BART01031095">
    <property type="protein sequence ID" value="GAH10634.1"/>
    <property type="molecule type" value="Genomic_DNA"/>
</dbReference>
<name>X1E0D1_9ZZZZ</name>
<dbReference type="AlphaFoldDB" id="X1E0D1"/>
<protein>
    <submittedName>
        <fullName evidence="1">Uncharacterized protein</fullName>
    </submittedName>
</protein>
<reference evidence="1" key="1">
    <citation type="journal article" date="2014" name="Front. Microbiol.">
        <title>High frequency of phylogenetically diverse reductive dehalogenase-homologous genes in deep subseafloor sedimentary metagenomes.</title>
        <authorList>
            <person name="Kawai M."/>
            <person name="Futagami T."/>
            <person name="Toyoda A."/>
            <person name="Takaki Y."/>
            <person name="Nishi S."/>
            <person name="Hori S."/>
            <person name="Arai W."/>
            <person name="Tsubouchi T."/>
            <person name="Morono Y."/>
            <person name="Uchiyama I."/>
            <person name="Ito T."/>
            <person name="Fujiyama A."/>
            <person name="Inagaki F."/>
            <person name="Takami H."/>
        </authorList>
    </citation>
    <scope>NUCLEOTIDE SEQUENCE</scope>
    <source>
        <strain evidence="1">Expedition CK06-06</strain>
    </source>
</reference>
<feature type="non-terminal residue" evidence="1">
    <location>
        <position position="44"/>
    </location>
</feature>